<keyword evidence="2" id="KW-1185">Reference proteome</keyword>
<sequence length="313" mass="33705">MSNNRRSFLKNTTLVTAASLLSKPINSLAQISKSAMTLEASGSSVIIYHSNNLNGKINPLKQDIGGISRLGGLLDKQEMGGLILDAGGFLSETADKDHHYDVVTAMNNTGYHASTLSPKELIHGQAHLARLAKAMNFSLLNCNYTFRNTELAAAVKPYQVISFGKFKIGVTGVGPQIPGIDFQDPIQRLNKMADYLKNTLNCHLVICLSALGYQQKEGTTDDRDLSAASAHVDMIIGSNEKHPMGSTMVLKNATGHDVFIGQASPSGLAMGRMTFELKAQQKHTAHTQNLINSRAQSYAQLHGTVTGGIENLV</sequence>
<gene>
    <name evidence="1" type="ORF">B0O44_103210</name>
</gene>
<dbReference type="OrthoDB" id="9775118at2"/>
<dbReference type="GO" id="GO:0016787">
    <property type="term" value="F:hydrolase activity"/>
    <property type="evidence" value="ECO:0007669"/>
    <property type="project" value="InterPro"/>
</dbReference>
<reference evidence="1 2" key="1">
    <citation type="submission" date="2018-06" db="EMBL/GenBank/DDBJ databases">
        <title>Genomic Encyclopedia of Archaeal and Bacterial Type Strains, Phase II (KMG-II): from individual species to whole genera.</title>
        <authorList>
            <person name="Goeker M."/>
        </authorList>
    </citation>
    <scope>NUCLEOTIDE SEQUENCE [LARGE SCALE GENOMIC DNA]</scope>
    <source>
        <strain evidence="1 2">DSM 27372</strain>
    </source>
</reference>
<dbReference type="InterPro" id="IPR006179">
    <property type="entry name" value="5_nucleotidase/apyrase"/>
</dbReference>
<dbReference type="InterPro" id="IPR006311">
    <property type="entry name" value="TAT_signal"/>
</dbReference>
<dbReference type="PANTHER" id="PTHR11575">
    <property type="entry name" value="5'-NUCLEOTIDASE-RELATED"/>
    <property type="match status" value="1"/>
</dbReference>
<dbReference type="GO" id="GO:0009166">
    <property type="term" value="P:nucleotide catabolic process"/>
    <property type="evidence" value="ECO:0007669"/>
    <property type="project" value="InterPro"/>
</dbReference>
<dbReference type="Gene3D" id="3.60.21.10">
    <property type="match status" value="1"/>
</dbReference>
<evidence type="ECO:0000313" key="2">
    <source>
        <dbReference type="Proteomes" id="UP000248198"/>
    </source>
</evidence>
<dbReference type="AlphaFoldDB" id="A0A318UED7"/>
<dbReference type="EMBL" id="QKLU01000003">
    <property type="protein sequence ID" value="PYF74764.1"/>
    <property type="molecule type" value="Genomic_DNA"/>
</dbReference>
<dbReference type="InterPro" id="IPR029052">
    <property type="entry name" value="Metallo-depent_PP-like"/>
</dbReference>
<comment type="caution">
    <text evidence="1">The sequence shown here is derived from an EMBL/GenBank/DDBJ whole genome shotgun (WGS) entry which is preliminary data.</text>
</comment>
<dbReference type="PANTHER" id="PTHR11575:SF24">
    <property type="entry name" value="5'-NUCLEOTIDASE"/>
    <property type="match status" value="1"/>
</dbReference>
<dbReference type="RefSeq" id="WP_110829532.1">
    <property type="nucleotide sequence ID" value="NZ_QKLU01000003.1"/>
</dbReference>
<accession>A0A318UED7</accession>
<dbReference type="SUPFAM" id="SSF56300">
    <property type="entry name" value="Metallo-dependent phosphatases"/>
    <property type="match status" value="1"/>
</dbReference>
<protein>
    <submittedName>
        <fullName evidence="1">5'-nucleotidase</fullName>
    </submittedName>
</protein>
<proteinExistence type="predicted"/>
<evidence type="ECO:0000313" key="1">
    <source>
        <dbReference type="EMBL" id="PYF74764.1"/>
    </source>
</evidence>
<dbReference type="Proteomes" id="UP000248198">
    <property type="component" value="Unassembled WGS sequence"/>
</dbReference>
<name>A0A318UED7_9SPHI</name>
<dbReference type="PROSITE" id="PS51318">
    <property type="entry name" value="TAT"/>
    <property type="match status" value="1"/>
</dbReference>
<organism evidence="1 2">
    <name type="scientific">Pedobacter nutrimenti</name>
    <dbReference type="NCBI Taxonomy" id="1241337"/>
    <lineage>
        <taxon>Bacteria</taxon>
        <taxon>Pseudomonadati</taxon>
        <taxon>Bacteroidota</taxon>
        <taxon>Sphingobacteriia</taxon>
        <taxon>Sphingobacteriales</taxon>
        <taxon>Sphingobacteriaceae</taxon>
        <taxon>Pedobacter</taxon>
    </lineage>
</organism>